<keyword evidence="5 6" id="KW-0472">Membrane</keyword>
<evidence type="ECO:0000256" key="1">
    <source>
        <dbReference type="ARBA" id="ARBA00004651"/>
    </source>
</evidence>
<dbReference type="InterPro" id="IPR017039">
    <property type="entry name" value="Virul_fac_BrkB"/>
</dbReference>
<evidence type="ECO:0000313" key="7">
    <source>
        <dbReference type="EMBL" id="NGP77441.1"/>
    </source>
</evidence>
<dbReference type="PIRSF" id="PIRSF035875">
    <property type="entry name" value="RNase_BN"/>
    <property type="match status" value="1"/>
</dbReference>
<keyword evidence="8" id="KW-1185">Reference proteome</keyword>
<sequence length="322" mass="37722">MLGWYNLQELIIRLINLQQNTVRKYKDFWRLIVTLVKKKDVFHHASAITFNLFICAIPFTLLLISIIGYVLSYEDAFQEILRYGRELFPSFTYEYQSGDVFRGAITLETLLEPLIGARRVFGIVGFVVLIFFSQGLFHTIKHVVFDIFDIEDRRHPILEMIYNFFTFGLMGGVFIFFSVAISLISLLSFDQIALPFTEMVFKLSWVYEMLNIVIPLLFTFFLFYILFRYISEKRMKRKVAMLAAFVYTFLFEVAKYGVGIYLEYAIQAYRYFYHGYTILVIIGVWAFYSAALLIISVIVAKAYQEIFVKEVHLSGNPYEAIS</sequence>
<feature type="transmembrane region" description="Helical" evidence="6">
    <location>
        <begin position="209"/>
        <end position="227"/>
    </location>
</feature>
<evidence type="ECO:0000256" key="2">
    <source>
        <dbReference type="ARBA" id="ARBA00022475"/>
    </source>
</evidence>
<feature type="transmembrane region" description="Helical" evidence="6">
    <location>
        <begin position="278"/>
        <end position="300"/>
    </location>
</feature>
<evidence type="ECO:0000256" key="5">
    <source>
        <dbReference type="ARBA" id="ARBA00023136"/>
    </source>
</evidence>
<dbReference type="Proteomes" id="UP000473278">
    <property type="component" value="Unassembled WGS sequence"/>
</dbReference>
<keyword evidence="2" id="KW-1003">Cell membrane</keyword>
<feature type="transmembrane region" description="Helical" evidence="6">
    <location>
        <begin position="47"/>
        <end position="71"/>
    </location>
</feature>
<evidence type="ECO:0000256" key="3">
    <source>
        <dbReference type="ARBA" id="ARBA00022692"/>
    </source>
</evidence>
<dbReference type="EMBL" id="JAALLT010000004">
    <property type="protein sequence ID" value="NGP77441.1"/>
    <property type="molecule type" value="Genomic_DNA"/>
</dbReference>
<name>A0A6M1SPZ8_9BACT</name>
<reference evidence="7 8" key="1">
    <citation type="submission" date="2020-02" db="EMBL/GenBank/DDBJ databases">
        <title>Balneolaceae bacterium YR4-1, complete genome.</title>
        <authorList>
            <person name="Li Y."/>
            <person name="Wu S."/>
        </authorList>
    </citation>
    <scope>NUCLEOTIDE SEQUENCE [LARGE SCALE GENOMIC DNA]</scope>
    <source>
        <strain evidence="7 8">YR4-1</strain>
    </source>
</reference>
<feature type="transmembrane region" description="Helical" evidence="6">
    <location>
        <begin position="120"/>
        <end position="140"/>
    </location>
</feature>
<dbReference type="Pfam" id="PF03631">
    <property type="entry name" value="Virul_fac_BrkB"/>
    <property type="match status" value="1"/>
</dbReference>
<dbReference type="GO" id="GO:0005886">
    <property type="term" value="C:plasma membrane"/>
    <property type="evidence" value="ECO:0007669"/>
    <property type="project" value="UniProtKB-SubCell"/>
</dbReference>
<gene>
    <name evidence="7" type="ORF">G3570_12405</name>
</gene>
<evidence type="ECO:0000256" key="4">
    <source>
        <dbReference type="ARBA" id="ARBA00022989"/>
    </source>
</evidence>
<feature type="transmembrane region" description="Helical" evidence="6">
    <location>
        <begin position="161"/>
        <end position="189"/>
    </location>
</feature>
<evidence type="ECO:0000256" key="6">
    <source>
        <dbReference type="SAM" id="Phobius"/>
    </source>
</evidence>
<accession>A0A6M1SPZ8</accession>
<keyword evidence="3 6" id="KW-0812">Transmembrane</keyword>
<organism evidence="7 8">
    <name type="scientific">Halalkalibaculum roseum</name>
    <dbReference type="NCBI Taxonomy" id="2709311"/>
    <lineage>
        <taxon>Bacteria</taxon>
        <taxon>Pseudomonadati</taxon>
        <taxon>Balneolota</taxon>
        <taxon>Balneolia</taxon>
        <taxon>Balneolales</taxon>
        <taxon>Balneolaceae</taxon>
        <taxon>Halalkalibaculum</taxon>
    </lineage>
</organism>
<keyword evidence="4 6" id="KW-1133">Transmembrane helix</keyword>
<protein>
    <submittedName>
        <fullName evidence="7">YihY/virulence factor BrkB family protein</fullName>
    </submittedName>
</protein>
<feature type="transmembrane region" description="Helical" evidence="6">
    <location>
        <begin position="239"/>
        <end position="258"/>
    </location>
</feature>
<dbReference type="PANTHER" id="PTHR30213">
    <property type="entry name" value="INNER MEMBRANE PROTEIN YHJD"/>
    <property type="match status" value="1"/>
</dbReference>
<dbReference type="AlphaFoldDB" id="A0A6M1SPZ8"/>
<evidence type="ECO:0000313" key="8">
    <source>
        <dbReference type="Proteomes" id="UP000473278"/>
    </source>
</evidence>
<comment type="caution">
    <text evidence="7">The sequence shown here is derived from an EMBL/GenBank/DDBJ whole genome shotgun (WGS) entry which is preliminary data.</text>
</comment>
<comment type="subcellular location">
    <subcellularLocation>
        <location evidence="1">Cell membrane</location>
        <topology evidence="1">Multi-pass membrane protein</topology>
    </subcellularLocation>
</comment>
<proteinExistence type="predicted"/>
<dbReference type="PANTHER" id="PTHR30213:SF0">
    <property type="entry name" value="UPF0761 MEMBRANE PROTEIN YIHY"/>
    <property type="match status" value="1"/>
</dbReference>